<dbReference type="EMBL" id="JAVTTO010000001">
    <property type="protein sequence ID" value="MDT7831210.1"/>
    <property type="molecule type" value="Genomic_DNA"/>
</dbReference>
<dbReference type="InterPro" id="IPR003010">
    <property type="entry name" value="C-N_Hydrolase"/>
</dbReference>
<proteinExistence type="predicted"/>
<dbReference type="SUPFAM" id="SSF56317">
    <property type="entry name" value="Carbon-nitrogen hydrolase"/>
    <property type="match status" value="1"/>
</dbReference>
<reference evidence="2 3" key="1">
    <citation type="submission" date="2023-09" db="EMBL/GenBank/DDBJ databases">
        <title>Novel taxa isolated from Blanes Bay.</title>
        <authorList>
            <person name="Rey-Velasco X."/>
            <person name="Lucena T."/>
        </authorList>
    </citation>
    <scope>NUCLEOTIDE SEQUENCE [LARGE SCALE GENOMIC DNA]</scope>
    <source>
        <strain evidence="2 3">S356</strain>
    </source>
</reference>
<dbReference type="PANTHER" id="PTHR47799:SF1">
    <property type="entry name" value="OMEGA-AMIDASE YAFV"/>
    <property type="match status" value="1"/>
</dbReference>
<dbReference type="Pfam" id="PF00795">
    <property type="entry name" value="CN_hydrolase"/>
    <property type="match status" value="1"/>
</dbReference>
<dbReference type="PANTHER" id="PTHR47799">
    <property type="entry name" value="OMEGA-AMIDASE YAFV"/>
    <property type="match status" value="1"/>
</dbReference>
<dbReference type="InterPro" id="IPR036526">
    <property type="entry name" value="C-N_Hydrolase_sf"/>
</dbReference>
<evidence type="ECO:0000313" key="2">
    <source>
        <dbReference type="EMBL" id="MDT7831210.1"/>
    </source>
</evidence>
<dbReference type="InterPro" id="IPR052737">
    <property type="entry name" value="Omega-amidase_YafV"/>
</dbReference>
<evidence type="ECO:0000313" key="3">
    <source>
        <dbReference type="Proteomes" id="UP001257277"/>
    </source>
</evidence>
<organism evidence="2 3">
    <name type="scientific">Asprobacillus argus</name>
    <dbReference type="NCBI Taxonomy" id="3076534"/>
    <lineage>
        <taxon>Bacteria</taxon>
        <taxon>Pseudomonadati</taxon>
        <taxon>Bacteroidota</taxon>
        <taxon>Flavobacteriia</taxon>
        <taxon>Flavobacteriales</taxon>
        <taxon>Flavobacteriaceae</taxon>
        <taxon>Asprobacillus</taxon>
    </lineage>
</organism>
<accession>A0ABU3LC12</accession>
<dbReference type="Proteomes" id="UP001257277">
    <property type="component" value="Unassembled WGS sequence"/>
</dbReference>
<sequence>MQNSLKVAGIQTKLAWEDASINRAHFTELMQHLDVDLVVLPEMFSTGFTMDPIEVAEEMNGETVSWMKESAMSNNFALMGSVVIKENNQYYNRLIFAHPDGAINTYDKKHLFTLAGEDEAYKAGTKKLIVNYKGWKICPFVCYDLRFPVWARNVENYDLLVYVANWPSPRIHAWNTLLQARAIENMSYCVGVNRVGVDVNGYEYSGHSAAYDFLGEATFKTTPNKEEIFVVVLDKDAQNKTRQRLNFLNDKGAFTIE</sequence>
<dbReference type="PROSITE" id="PS50263">
    <property type="entry name" value="CN_HYDROLASE"/>
    <property type="match status" value="1"/>
</dbReference>
<comment type="caution">
    <text evidence="2">The sequence shown here is derived from an EMBL/GenBank/DDBJ whole genome shotgun (WGS) entry which is preliminary data.</text>
</comment>
<dbReference type="Gene3D" id="3.60.110.10">
    <property type="entry name" value="Carbon-nitrogen hydrolase"/>
    <property type="match status" value="1"/>
</dbReference>
<evidence type="ECO:0000259" key="1">
    <source>
        <dbReference type="PROSITE" id="PS50263"/>
    </source>
</evidence>
<protein>
    <submittedName>
        <fullName evidence="2">Amidohydrolase</fullName>
    </submittedName>
</protein>
<dbReference type="NCBIfam" id="NF007757">
    <property type="entry name" value="PRK10438.1"/>
    <property type="match status" value="1"/>
</dbReference>
<dbReference type="RefSeq" id="WP_349240461.1">
    <property type="nucleotide sequence ID" value="NZ_JAVTTO010000001.1"/>
</dbReference>
<name>A0ABU3LC12_9FLAO</name>
<dbReference type="CDD" id="cd07575">
    <property type="entry name" value="Xc-1258_like"/>
    <property type="match status" value="1"/>
</dbReference>
<keyword evidence="3" id="KW-1185">Reference proteome</keyword>
<feature type="domain" description="CN hydrolase" evidence="1">
    <location>
        <begin position="5"/>
        <end position="235"/>
    </location>
</feature>
<gene>
    <name evidence="2" type="ORF">RQM59_02400</name>
</gene>